<evidence type="ECO:0000259" key="1">
    <source>
        <dbReference type="Pfam" id="PF01408"/>
    </source>
</evidence>
<dbReference type="AlphaFoldDB" id="A0A0F6SHA7"/>
<dbReference type="Gene3D" id="3.40.50.720">
    <property type="entry name" value="NAD(P)-binding Rossmann-like Domain"/>
    <property type="match status" value="1"/>
</dbReference>
<dbReference type="KEGG" id="samy:DB32_007263"/>
<dbReference type="Pfam" id="PF22725">
    <property type="entry name" value="GFO_IDH_MocA_C3"/>
    <property type="match status" value="1"/>
</dbReference>
<keyword evidence="4" id="KW-1185">Reference proteome</keyword>
<dbReference type="GO" id="GO:0000166">
    <property type="term" value="F:nucleotide binding"/>
    <property type="evidence" value="ECO:0007669"/>
    <property type="project" value="InterPro"/>
</dbReference>
<feature type="domain" description="Gfo/Idh/MocA-like oxidoreductase N-terminal" evidence="1">
    <location>
        <begin position="5"/>
        <end position="124"/>
    </location>
</feature>
<evidence type="ECO:0000313" key="4">
    <source>
        <dbReference type="Proteomes" id="UP000034883"/>
    </source>
</evidence>
<dbReference type="InterPro" id="IPR055170">
    <property type="entry name" value="GFO_IDH_MocA-like_dom"/>
</dbReference>
<proteinExistence type="predicted"/>
<evidence type="ECO:0000259" key="2">
    <source>
        <dbReference type="Pfam" id="PF22725"/>
    </source>
</evidence>
<dbReference type="STRING" id="927083.DB32_007263"/>
<dbReference type="InterPro" id="IPR000683">
    <property type="entry name" value="Gfo/Idh/MocA-like_OxRdtase_N"/>
</dbReference>
<dbReference type="SUPFAM" id="SSF51735">
    <property type="entry name" value="NAD(P)-binding Rossmann-fold domains"/>
    <property type="match status" value="1"/>
</dbReference>
<sequence>MSETIGVAVVGAGGWGKNHVRNFASQRGASLRWVCDRSEAALAPVTRAWPDVKTTTSIDDVLADEGVRAIVIATDAPTHHDLAKKALERGRDVLVEKPLTLGASTSAELCDLAERGQRILMVGHLLLYHPAVERLKQIVDSGELGEVLYVTSQRTNLGVVRRDENAWWSLAPHDLSVAAYLLGAEPESVSASGGVFLQKERGIEDVVFATVRYRGGKLAHVHVSWLDPHKTRRLTVVGTKKMAVFDDASPDMKLTLFDKGVEPPPAALTYEQGVRIRTGDIVVPALKMAEPLGRETEAFLEAVRTRVPPLASGRSGHAVVRVLEAGQRSLAEAGRRVDIGL</sequence>
<dbReference type="Proteomes" id="UP000034883">
    <property type="component" value="Chromosome"/>
</dbReference>
<protein>
    <submittedName>
        <fullName evidence="3">Putative oxidoreductase</fullName>
    </submittedName>
</protein>
<dbReference type="PANTHER" id="PTHR43377">
    <property type="entry name" value="BILIVERDIN REDUCTASE A"/>
    <property type="match status" value="1"/>
</dbReference>
<gene>
    <name evidence="3" type="ORF">DB32_007263</name>
</gene>
<dbReference type="RefSeq" id="WP_053237104.1">
    <property type="nucleotide sequence ID" value="NZ_CP011125.1"/>
</dbReference>
<organism evidence="3 4">
    <name type="scientific">Sandaracinus amylolyticus</name>
    <dbReference type="NCBI Taxonomy" id="927083"/>
    <lineage>
        <taxon>Bacteria</taxon>
        <taxon>Pseudomonadati</taxon>
        <taxon>Myxococcota</taxon>
        <taxon>Polyangia</taxon>
        <taxon>Polyangiales</taxon>
        <taxon>Sandaracinaceae</taxon>
        <taxon>Sandaracinus</taxon>
    </lineage>
</organism>
<name>A0A0F6SHA7_9BACT</name>
<reference evidence="3 4" key="1">
    <citation type="submission" date="2015-03" db="EMBL/GenBank/DDBJ databases">
        <title>Genome assembly of Sandaracinus amylolyticus DSM 53668.</title>
        <authorList>
            <person name="Sharma G."/>
            <person name="Subramanian S."/>
        </authorList>
    </citation>
    <scope>NUCLEOTIDE SEQUENCE [LARGE SCALE GENOMIC DNA]</scope>
    <source>
        <strain evidence="3 4">DSM 53668</strain>
    </source>
</reference>
<dbReference type="Pfam" id="PF01408">
    <property type="entry name" value="GFO_IDH_MocA"/>
    <property type="match status" value="1"/>
</dbReference>
<feature type="domain" description="GFO/IDH/MocA-like oxidoreductase" evidence="2">
    <location>
        <begin position="133"/>
        <end position="243"/>
    </location>
</feature>
<dbReference type="EMBL" id="CP011125">
    <property type="protein sequence ID" value="AKF10114.1"/>
    <property type="molecule type" value="Genomic_DNA"/>
</dbReference>
<dbReference type="InterPro" id="IPR051450">
    <property type="entry name" value="Gfo/Idh/MocA_Oxidoreductases"/>
</dbReference>
<dbReference type="SUPFAM" id="SSF55347">
    <property type="entry name" value="Glyceraldehyde-3-phosphate dehydrogenase-like, C-terminal domain"/>
    <property type="match status" value="1"/>
</dbReference>
<dbReference type="PANTHER" id="PTHR43377:SF6">
    <property type="entry name" value="GFO_IDH_MOCA-LIKE OXIDOREDUCTASE N-TERMINAL DOMAIN-CONTAINING PROTEIN"/>
    <property type="match status" value="1"/>
</dbReference>
<dbReference type="InterPro" id="IPR036291">
    <property type="entry name" value="NAD(P)-bd_dom_sf"/>
</dbReference>
<dbReference type="Gene3D" id="3.30.360.10">
    <property type="entry name" value="Dihydrodipicolinate Reductase, domain 2"/>
    <property type="match status" value="1"/>
</dbReference>
<accession>A0A0F6SHA7</accession>
<evidence type="ECO:0000313" key="3">
    <source>
        <dbReference type="EMBL" id="AKF10114.1"/>
    </source>
</evidence>